<protein>
    <recommendedName>
        <fullName evidence="6">TATA element modulatory factor 1 TATA binding domain-containing protein</fullName>
    </recommendedName>
</protein>
<comment type="caution">
    <text evidence="7">The sequence shown here is derived from an EMBL/GenBank/DDBJ whole genome shotgun (WGS) entry which is preliminary data.</text>
</comment>
<feature type="compositionally biased region" description="Polar residues" evidence="5">
    <location>
        <begin position="431"/>
        <end position="442"/>
    </location>
</feature>
<name>A0AA91T3T3_CLALS</name>
<feature type="compositionally biased region" description="Polar residues" evidence="5">
    <location>
        <begin position="69"/>
        <end position="86"/>
    </location>
</feature>
<reference evidence="7 8" key="1">
    <citation type="submission" date="2017-04" db="EMBL/GenBank/DDBJ databases">
        <title>Draft genome of the yeast Clavispora lusitaniae type strain CBS 6936.</title>
        <authorList>
            <person name="Durrens P."/>
            <person name="Klopp C."/>
            <person name="Biteau N."/>
            <person name="Fitton-Ouhabi V."/>
            <person name="Dementhon K."/>
            <person name="Accoceberry I."/>
            <person name="Sherman D.J."/>
            <person name="Noel T."/>
        </authorList>
    </citation>
    <scope>NUCLEOTIDE SEQUENCE [LARGE SCALE GENOMIC DNA]</scope>
    <source>
        <strain evidence="7 8">CBS 6936</strain>
    </source>
</reference>
<evidence type="ECO:0000256" key="1">
    <source>
        <dbReference type="ARBA" id="ARBA00004555"/>
    </source>
</evidence>
<feature type="coiled-coil region" evidence="4">
    <location>
        <begin position="701"/>
        <end position="801"/>
    </location>
</feature>
<feature type="compositionally biased region" description="Polar residues" evidence="5">
    <location>
        <begin position="215"/>
        <end position="228"/>
    </location>
</feature>
<feature type="compositionally biased region" description="Basic and acidic residues" evidence="5">
    <location>
        <begin position="157"/>
        <end position="198"/>
    </location>
</feature>
<sequence length="810" mass="91443">MSTLDKDSRSDEFEQETPNSNSPVIDSLPVVDSPTTNEEADHSTNTGHIESQSAPEVHVESAEAGAQAPVSSTGVPEISPVNSSGLESEEEAKPRKKRLTLQERLALAAKAKRKHKASIESPATSENTPEPENTPKTENATKSENLLATPDTASVTKESEVEVPRVEKSEKLDQEEKPLQVKDAASKLEHASETPKLEEEVQSLKKLVASLTQENSILKQSQARTSQPGAEDWKRKLAEKDSTIQQLMEEGQALSKKELKLNERVKSLVQENTQLEASLKSYSAKNEAVLLKLGEIEDVMKLHKLKSVDQLLEHLEETKHKLIETQTRLEKEKSANWEAKYKESQRLYENELNEKKSVLKQLNESSIHLQMLENQSELALKSKDELITQLNQQIISIKDESSVEISRLESKIENLRSENEDFLKMSHDGKPSSSETDASSNKQIDYTEYAKLSASHRDLQAQYVSSQENWKIIESNLQGKISMLTSSLESLKKGKAKNTQEIRKLNNLLGDQSETIRDLESQIESLKSENTELNLQLQIKMGEFSELEDKLEELRNVFNSDRQNYDLKIQSLTETIQKYEGQTTPEFQSISSDNLTNIQSRRLRDSGLHINMMQGPIDRHPSYNSFSSMNTPSQPWNERGELSNSQDLRPIEPNFSAASLTDVYNGFDDSEALAPEDGEHMKPETPSLPAFSSGANNIQLINKMSSTIRRLEIELMSIREENEALTKEKNEAQQEILGKYEVEARVQELESSMTKLSQELEQKSKKEETLLEVIGEKSERVAELQADVEDLKDLCRQQVQQMIDMAENKK</sequence>
<dbReference type="InterPro" id="IPR022091">
    <property type="entry name" value="TMF_TATA-bd"/>
</dbReference>
<dbReference type="Gene3D" id="1.10.287.1490">
    <property type="match status" value="1"/>
</dbReference>
<gene>
    <name evidence="7" type="ORF">A9F13_02g00418</name>
</gene>
<dbReference type="Pfam" id="PF12329">
    <property type="entry name" value="TMF_DNA_bd"/>
    <property type="match status" value="1"/>
</dbReference>
<keyword evidence="2" id="KW-0333">Golgi apparatus</keyword>
<feature type="region of interest" description="Disordered" evidence="5">
    <location>
        <begin position="1"/>
        <end position="198"/>
    </location>
</feature>
<feature type="region of interest" description="Disordered" evidence="5">
    <location>
        <begin position="672"/>
        <end position="693"/>
    </location>
</feature>
<evidence type="ECO:0000259" key="6">
    <source>
        <dbReference type="Pfam" id="PF12325"/>
    </source>
</evidence>
<keyword evidence="3 4" id="KW-0175">Coiled coil</keyword>
<dbReference type="Pfam" id="PF12325">
    <property type="entry name" value="TMF_TATA_bd"/>
    <property type="match status" value="1"/>
</dbReference>
<evidence type="ECO:0000256" key="5">
    <source>
        <dbReference type="SAM" id="MobiDB-lite"/>
    </source>
</evidence>
<feature type="compositionally biased region" description="Basic and acidic residues" evidence="5">
    <location>
        <begin position="1"/>
        <end position="12"/>
    </location>
</feature>
<dbReference type="GO" id="GO:0005783">
    <property type="term" value="C:endoplasmic reticulum"/>
    <property type="evidence" value="ECO:0007669"/>
    <property type="project" value="TreeGrafter"/>
</dbReference>
<evidence type="ECO:0000313" key="7">
    <source>
        <dbReference type="EMBL" id="OVF10250.1"/>
    </source>
</evidence>
<dbReference type="Proteomes" id="UP000195602">
    <property type="component" value="Unassembled WGS sequence"/>
</dbReference>
<dbReference type="PANTHER" id="PTHR46515:SF1">
    <property type="entry name" value="TATA ELEMENT MODULATORY FACTOR"/>
    <property type="match status" value="1"/>
</dbReference>
<feature type="coiled-coil region" evidence="4">
    <location>
        <begin position="488"/>
        <end position="582"/>
    </location>
</feature>
<evidence type="ECO:0000256" key="3">
    <source>
        <dbReference type="ARBA" id="ARBA00023054"/>
    </source>
</evidence>
<comment type="subcellular location">
    <subcellularLocation>
        <location evidence="1">Golgi apparatus</location>
    </subcellularLocation>
</comment>
<feature type="domain" description="TATA element modulatory factor 1 TATA binding" evidence="6">
    <location>
        <begin position="693"/>
        <end position="802"/>
    </location>
</feature>
<dbReference type="GO" id="GO:0005794">
    <property type="term" value="C:Golgi apparatus"/>
    <property type="evidence" value="ECO:0007669"/>
    <property type="project" value="UniProtKB-SubCell"/>
</dbReference>
<evidence type="ECO:0000313" key="8">
    <source>
        <dbReference type="Proteomes" id="UP000195602"/>
    </source>
</evidence>
<dbReference type="PANTHER" id="PTHR46515">
    <property type="entry name" value="TATA ELEMENT MODULATORY FACTOR TMF1"/>
    <property type="match status" value="1"/>
</dbReference>
<feature type="compositionally biased region" description="Polar residues" evidence="5">
    <location>
        <begin position="121"/>
        <end position="132"/>
    </location>
</feature>
<dbReference type="InterPro" id="IPR052602">
    <property type="entry name" value="Growth_transcription_reg"/>
</dbReference>
<organism evidence="7 8">
    <name type="scientific">Clavispora lusitaniae</name>
    <name type="common">Candida lusitaniae</name>
    <dbReference type="NCBI Taxonomy" id="36911"/>
    <lineage>
        <taxon>Eukaryota</taxon>
        <taxon>Fungi</taxon>
        <taxon>Dikarya</taxon>
        <taxon>Ascomycota</taxon>
        <taxon>Saccharomycotina</taxon>
        <taxon>Pichiomycetes</taxon>
        <taxon>Metschnikowiaceae</taxon>
        <taxon>Clavispora</taxon>
    </lineage>
</organism>
<dbReference type="EMBL" id="LYUB02000002">
    <property type="protein sequence ID" value="OVF10250.1"/>
    <property type="molecule type" value="Genomic_DNA"/>
</dbReference>
<feature type="compositionally biased region" description="Polar residues" evidence="5">
    <location>
        <begin position="33"/>
        <end position="54"/>
    </location>
</feature>
<evidence type="ECO:0000256" key="4">
    <source>
        <dbReference type="SAM" id="Coils"/>
    </source>
</evidence>
<dbReference type="AlphaFoldDB" id="A0AA91T3T3"/>
<feature type="region of interest" description="Disordered" evidence="5">
    <location>
        <begin position="215"/>
        <end position="234"/>
    </location>
</feature>
<dbReference type="KEGG" id="clus:A9F13_02g00418"/>
<feature type="compositionally biased region" description="Polar residues" evidence="5">
    <location>
        <begin position="142"/>
        <end position="156"/>
    </location>
</feature>
<feature type="region of interest" description="Disordered" evidence="5">
    <location>
        <begin position="620"/>
        <end position="643"/>
    </location>
</feature>
<feature type="region of interest" description="Disordered" evidence="5">
    <location>
        <begin position="423"/>
        <end position="442"/>
    </location>
</feature>
<proteinExistence type="predicted"/>
<accession>A0AA91T3T3</accession>
<feature type="compositionally biased region" description="Polar residues" evidence="5">
    <location>
        <begin position="622"/>
        <end position="643"/>
    </location>
</feature>
<dbReference type="InterPro" id="IPR022092">
    <property type="entry name" value="TMF_DNA-bd"/>
</dbReference>
<evidence type="ECO:0000256" key="2">
    <source>
        <dbReference type="ARBA" id="ARBA00023034"/>
    </source>
</evidence>